<evidence type="ECO:0000256" key="1">
    <source>
        <dbReference type="ARBA" id="ARBA00009324"/>
    </source>
</evidence>
<dbReference type="RefSeq" id="WP_147012683.1">
    <property type="nucleotide sequence ID" value="NZ_VORB01000001.1"/>
</dbReference>
<feature type="transmembrane region" description="Helical" evidence="4">
    <location>
        <begin position="73"/>
        <end position="96"/>
    </location>
</feature>
<comment type="caution">
    <text evidence="5">The sequence shown here is derived from an EMBL/GenBank/DDBJ whole genome shotgun (WGS) entry which is preliminary data.</text>
</comment>
<evidence type="ECO:0000313" key="6">
    <source>
        <dbReference type="Proteomes" id="UP000321168"/>
    </source>
</evidence>
<evidence type="ECO:0000256" key="2">
    <source>
        <dbReference type="ARBA" id="ARBA00022746"/>
    </source>
</evidence>
<dbReference type="GO" id="GO:0016123">
    <property type="term" value="P:xanthophyll biosynthetic process"/>
    <property type="evidence" value="ECO:0007669"/>
    <property type="project" value="TreeGrafter"/>
</dbReference>
<protein>
    <submittedName>
        <fullName evidence="5">Carotene hydroxylase</fullName>
    </submittedName>
</protein>
<reference evidence="5 6" key="1">
    <citation type="submission" date="2019-08" db="EMBL/GenBank/DDBJ databases">
        <title>Genome of Luteibaculum oceani JCM 18817.</title>
        <authorList>
            <person name="Bowman J.P."/>
        </authorList>
    </citation>
    <scope>NUCLEOTIDE SEQUENCE [LARGE SCALE GENOMIC DNA]</scope>
    <source>
        <strain evidence="5 6">JCM 18817</strain>
    </source>
</reference>
<sequence>MLMTAIVIATFFFMEFMAWFTHKFVMHGFLWILHKDHHQTEPGFFEKNDAFFLIFAIPSTILMFIGANNQWDYRFFIGLGILFYGICYFLVHDIFIHQRFKWLRRSNHPYFKAIRKAHKVHHKHLGKEKGECFGMLIVPFKYYKEAKKSLSQ</sequence>
<feature type="transmembrane region" description="Helical" evidence="4">
    <location>
        <begin position="6"/>
        <end position="30"/>
    </location>
</feature>
<dbReference type="InterPro" id="IPR045019">
    <property type="entry name" value="BETA-OHASE-like"/>
</dbReference>
<gene>
    <name evidence="5" type="ORF">FRX97_01580</name>
</gene>
<keyword evidence="4" id="KW-0472">Membrane</keyword>
<keyword evidence="3" id="KW-0560">Oxidoreductase</keyword>
<dbReference type="EMBL" id="VORB01000001">
    <property type="protein sequence ID" value="TXC85341.1"/>
    <property type="molecule type" value="Genomic_DNA"/>
</dbReference>
<keyword evidence="4" id="KW-0812">Transmembrane</keyword>
<dbReference type="AlphaFoldDB" id="A0A5C6VKR3"/>
<keyword evidence="6" id="KW-1185">Reference proteome</keyword>
<proteinExistence type="inferred from homology"/>
<organism evidence="5 6">
    <name type="scientific">Luteibaculum oceani</name>
    <dbReference type="NCBI Taxonomy" id="1294296"/>
    <lineage>
        <taxon>Bacteria</taxon>
        <taxon>Pseudomonadati</taxon>
        <taxon>Bacteroidota</taxon>
        <taxon>Flavobacteriia</taxon>
        <taxon>Flavobacteriales</taxon>
        <taxon>Luteibaculaceae</taxon>
        <taxon>Luteibaculum</taxon>
    </lineage>
</organism>
<dbReference type="OrthoDB" id="5243888at2"/>
<comment type="similarity">
    <text evidence="1">Belongs to the sterol desaturase family.</text>
</comment>
<keyword evidence="2" id="KW-0125">Carotenoid biosynthesis</keyword>
<evidence type="ECO:0000256" key="4">
    <source>
        <dbReference type="SAM" id="Phobius"/>
    </source>
</evidence>
<dbReference type="PANTHER" id="PTHR31899">
    <property type="entry name" value="BETA-CAROTENE 3-HYDROXYLASE 1, CHLOROPLASTIC"/>
    <property type="match status" value="1"/>
</dbReference>
<evidence type="ECO:0000313" key="5">
    <source>
        <dbReference type="EMBL" id="TXC85341.1"/>
    </source>
</evidence>
<accession>A0A5C6VKR3</accession>
<dbReference type="GO" id="GO:0016119">
    <property type="term" value="P:carotene metabolic process"/>
    <property type="evidence" value="ECO:0007669"/>
    <property type="project" value="TreeGrafter"/>
</dbReference>
<name>A0A5C6VKR3_9FLAO</name>
<evidence type="ECO:0000256" key="3">
    <source>
        <dbReference type="ARBA" id="ARBA00023002"/>
    </source>
</evidence>
<dbReference type="Proteomes" id="UP000321168">
    <property type="component" value="Unassembled WGS sequence"/>
</dbReference>
<keyword evidence="4" id="KW-1133">Transmembrane helix</keyword>
<dbReference type="GO" id="GO:0010291">
    <property type="term" value="F:beta-carotene 3-hydroxylase activity"/>
    <property type="evidence" value="ECO:0007669"/>
    <property type="project" value="TreeGrafter"/>
</dbReference>
<feature type="transmembrane region" description="Helical" evidence="4">
    <location>
        <begin position="50"/>
        <end position="67"/>
    </location>
</feature>
<dbReference type="PANTHER" id="PTHR31899:SF9">
    <property type="entry name" value="BETA-CAROTENE 3-HYDROXYLASE 1, CHLOROPLASTIC"/>
    <property type="match status" value="1"/>
</dbReference>